<feature type="domain" description="Receptor ligand binding region" evidence="7">
    <location>
        <begin position="1044"/>
        <end position="1381"/>
    </location>
</feature>
<keyword evidence="9" id="KW-1185">Reference proteome</keyword>
<evidence type="ECO:0000259" key="7">
    <source>
        <dbReference type="Pfam" id="PF01094"/>
    </source>
</evidence>
<evidence type="ECO:0000256" key="5">
    <source>
        <dbReference type="SAM" id="Phobius"/>
    </source>
</evidence>
<evidence type="ECO:0000256" key="3">
    <source>
        <dbReference type="ARBA" id="ARBA00022989"/>
    </source>
</evidence>
<dbReference type="SUPFAM" id="SSF52200">
    <property type="entry name" value="Toll/Interleukin receptor TIR domain"/>
    <property type="match status" value="1"/>
</dbReference>
<dbReference type="SUPFAM" id="SSF53448">
    <property type="entry name" value="Nucleotide-diphospho-sugar transferases"/>
    <property type="match status" value="1"/>
</dbReference>
<dbReference type="Gene3D" id="3.40.50.2300">
    <property type="match status" value="3"/>
</dbReference>
<dbReference type="InterPro" id="IPR029044">
    <property type="entry name" value="Nucleotide-diphossugar_trans"/>
</dbReference>
<dbReference type="InterPro" id="IPR028082">
    <property type="entry name" value="Peripla_BP_I"/>
</dbReference>
<evidence type="ECO:0000313" key="8">
    <source>
        <dbReference type="EMBL" id="KAL1512046.1"/>
    </source>
</evidence>
<accession>A0AB34J664</accession>
<dbReference type="InterPro" id="IPR009030">
    <property type="entry name" value="Growth_fac_rcpt_cys_sf"/>
</dbReference>
<name>A0AB34J664_PRYPA</name>
<dbReference type="EMBL" id="JBGBPQ010000013">
    <property type="protein sequence ID" value="KAL1512046.1"/>
    <property type="molecule type" value="Genomic_DNA"/>
</dbReference>
<dbReference type="Gene3D" id="3.40.50.10140">
    <property type="entry name" value="Toll/interleukin-1 receptor homology (TIR) domain"/>
    <property type="match status" value="1"/>
</dbReference>
<evidence type="ECO:0000256" key="1">
    <source>
        <dbReference type="ARBA" id="ARBA00004370"/>
    </source>
</evidence>
<feature type="transmembrane region" description="Helical" evidence="5">
    <location>
        <begin position="1654"/>
        <end position="1677"/>
    </location>
</feature>
<feature type="transmembrane region" description="Helical" evidence="5">
    <location>
        <begin position="1900"/>
        <end position="1922"/>
    </location>
</feature>
<dbReference type="Gene3D" id="3.90.550.10">
    <property type="entry name" value="Spore Coat Polysaccharide Biosynthesis Protein SpsA, Chain A"/>
    <property type="match status" value="1"/>
</dbReference>
<feature type="chain" id="PRO_5044194205" description="Receptor ligand binding region domain-containing protein" evidence="6">
    <location>
        <begin position="16"/>
        <end position="2560"/>
    </location>
</feature>
<feature type="transmembrane region" description="Helical" evidence="5">
    <location>
        <begin position="1606"/>
        <end position="1628"/>
    </location>
</feature>
<comment type="caution">
    <text evidence="8">The sequence shown here is derived from an EMBL/GenBank/DDBJ whole genome shotgun (WGS) entry which is preliminary data.</text>
</comment>
<dbReference type="SUPFAM" id="SSF51126">
    <property type="entry name" value="Pectin lyase-like"/>
    <property type="match status" value="2"/>
</dbReference>
<dbReference type="InterPro" id="IPR035897">
    <property type="entry name" value="Toll_tir_struct_dom_sf"/>
</dbReference>
<feature type="transmembrane region" description="Helical" evidence="5">
    <location>
        <begin position="2057"/>
        <end position="2082"/>
    </location>
</feature>
<protein>
    <recommendedName>
        <fullName evidence="7">Receptor ligand binding region domain-containing protein</fullName>
    </recommendedName>
</protein>
<dbReference type="SUPFAM" id="SSF57184">
    <property type="entry name" value="Growth factor receptor domain"/>
    <property type="match status" value="1"/>
</dbReference>
<keyword evidence="3 5" id="KW-1133">Transmembrane helix</keyword>
<feature type="transmembrane region" description="Helical" evidence="5">
    <location>
        <begin position="2011"/>
        <end position="2031"/>
    </location>
</feature>
<dbReference type="Pfam" id="PF01094">
    <property type="entry name" value="ANF_receptor"/>
    <property type="match status" value="1"/>
</dbReference>
<evidence type="ECO:0000256" key="6">
    <source>
        <dbReference type="SAM" id="SignalP"/>
    </source>
</evidence>
<evidence type="ECO:0000256" key="4">
    <source>
        <dbReference type="ARBA" id="ARBA00023136"/>
    </source>
</evidence>
<evidence type="ECO:0000256" key="2">
    <source>
        <dbReference type="ARBA" id="ARBA00022692"/>
    </source>
</evidence>
<dbReference type="Proteomes" id="UP001515480">
    <property type="component" value="Unassembled WGS sequence"/>
</dbReference>
<comment type="subcellular location">
    <subcellularLocation>
        <location evidence="1">Membrane</location>
    </subcellularLocation>
</comment>
<gene>
    <name evidence="8" type="ORF">AB1Y20_005320</name>
</gene>
<organism evidence="8 9">
    <name type="scientific">Prymnesium parvum</name>
    <name type="common">Toxic golden alga</name>
    <dbReference type="NCBI Taxonomy" id="97485"/>
    <lineage>
        <taxon>Eukaryota</taxon>
        <taxon>Haptista</taxon>
        <taxon>Haptophyta</taxon>
        <taxon>Prymnesiophyceae</taxon>
        <taxon>Prymnesiales</taxon>
        <taxon>Prymnesiaceae</taxon>
        <taxon>Prymnesium</taxon>
    </lineage>
</organism>
<feature type="transmembrane region" description="Helical" evidence="5">
    <location>
        <begin position="1979"/>
        <end position="1999"/>
    </location>
</feature>
<dbReference type="PANTHER" id="PTHR11319:SF35">
    <property type="entry name" value="OUTER MEMBRANE PROTEIN PMPC-RELATED"/>
    <property type="match status" value="1"/>
</dbReference>
<dbReference type="GO" id="GO:0016020">
    <property type="term" value="C:membrane"/>
    <property type="evidence" value="ECO:0007669"/>
    <property type="project" value="UniProtKB-SubCell"/>
</dbReference>
<feature type="transmembrane region" description="Helical" evidence="5">
    <location>
        <begin position="1727"/>
        <end position="1750"/>
    </location>
</feature>
<keyword evidence="4 5" id="KW-0472">Membrane</keyword>
<keyword evidence="2 5" id="KW-0812">Transmembrane</keyword>
<feature type="signal peptide" evidence="6">
    <location>
        <begin position="1"/>
        <end position="15"/>
    </location>
</feature>
<dbReference type="PANTHER" id="PTHR11319">
    <property type="entry name" value="G PROTEIN-COUPLED RECEPTOR-RELATED"/>
    <property type="match status" value="1"/>
</dbReference>
<evidence type="ECO:0000313" key="9">
    <source>
        <dbReference type="Proteomes" id="UP001515480"/>
    </source>
</evidence>
<sequence length="2560" mass="273159">MKMTLLLVIASGAASRTLHRSESPPAASARDLQPLFTPRATLAVFTLVRGGATERDLQTFVNSRLCLRDAMPAGVAYDNIAFLEHALPPRVQAALRRQTPRLRLLDVREYGGFDASLLPIATIADRHASHFMSMLWFVALGSYEHALRVDEDVCLTRLSAASLAAAMAADYAHGALSREAHDETVRTFGPWLGRHMAAARLTPTLRPLPSEEAYRTHLFLSRVRWWTTDAVGAFLGAVNRSGGVYTHRWADAPIHTAAVRLHGGAGAVVRLDAESCPTQQLWHGRRRLDNASASPPPPPPPPPAAACVEGCCDTPSIFATVAVCAGGAGCAEGVSAAVALVGSEVVACHMSVAQVDGNATAFGCPLAFNPPVDRETLLLQLCPESCALRGFPLAGCTRDAPPPAPPTPPLAPPLPPLVPAPANFTTIGTVGMLRAALAAAAAAPLFLYLPEGLRLELRGVPLVLSAGRLHLLSEGAGATIDAAHASQVFELRVGASLTLDTITLANARTAFNGGAIAASGARLSLRAVRLVNCSAAASGGAIFLSGASVAELANTTILHTAATVSGGAIMTAGGSSCTLRDGCVLFNTTSFSEGGALFLSGGAVYAYDTSLLNSTGQRGGALYTDAGTITLVRCVVLGAASTRDGGAVFVTGGSVVLLHTHVLSSRATWSGGAAYLRSGSLSVGDGCRLADASASLRGGLLFVAAGEALVSAAELLRGDAPQGGAVFVSGGALRFTRGAAIADASAEYGGAFYIDGGSIHLSNASVRRATVSWAGGGAYIAGGSLELADGSSLSEASSSTDGGGVHIGSGTLTLRRSTLSAGHSVRGGCLAVYGGEVRLEGSVLERCTSLRGEGLLVYVPAETSGAGPLVLVTASELRQAACAGSLMLQQGKAQFVLRNVTFTPLDGCDLAAAGRPAAFPGVAPLGCGEAYVDRQLRAWGVCSLAVRGACAEGAVEHLPLTQVSCACPAPEFIVDPALDDAAGAPYLQTGGCVVQPNAVVRIGVLLPMFGPDYAGSPPIAWSPQRGAYQALAELNDKGDGVADELLPHTQLWLAFRDSKCDSTYGLTGALHLTQNSFDGQGVRAIIGAGCSAASIVAAQIATASHVPIISPVSVAPELSDGQRYPYFLRLAPAVQVTTAGMVDVALHLLKYSRLALVYSLDEVGEGAGIALRQASLAVGLVLSVSITIQPGATDFAALRKSRSRAIFLVAPAATSAAFLKEALAEGIGGEGYLWFLIDPLATDASHWADDPPQRERALNGSFALYPFDGQGTSQYDAFRARQARLPLPADGECSRERDDDDAAYLWGEERAGGRFACAEHADHFFTYDTFAYDAIFAVAHALHELFEVRNRTDADGAELLDALTSSVSFDGLTGPVSFTDGLVDPVALPHGDRRTGHFLIANLFAADGSATLVGNWTPCVTSPCEWADRWRGKDVPLTFSTANNSKPPQQGSCPYGQVLTDAEECVCRVDFYFDVASDQCLPCPEHTSSAGGVDAGCDVCAPGRYLRSGYTVSTDGCGECPSGAECPWNSTLATLAVKPGYWRLSTLTTRIYACVSAGANRTSCAGGTESDSLCAPGHDGPLCEVCLDNNYHFEDGYCKRCPNATIGVVVLTLVCLLLFILSGTLYFVHEQTWSDRLAHYSASFRQRVHASREFVVTVGLIPKIKLALTFTQVISALEGTYSVGLPDSWFEWTVVFRVLGELNWLSWVVPPDCIVSSSLRVLLLRTLTPLAVVVIMPLLGVVYGVFKYAWAHQMQLKRRMPVPVRGLVETSGRRSRQEEHRLSSRVRFSTRVSFQQTPAARSAAQGARLRAKLRRCTSGAKHLTLERQLTLARAIKVGVLRLLPTSLVLAFCFTPSVSANIFRVWHCERYEYAPFEERLFLASDLSVRCDDSSEYDDLIVAAWVLIAIWPVGMVALYLGLLVPCRHQILEENTEDLLVRATKFLHRDYKTPFFWWEVASLIQRTTLTGWLLLIDSELRFIRLLAGLVVSISFLIVLLALKPYKRPFDYMMAAGCQILFVCIFVGGIIVRLYEDIAKDSSGGPELAYQFLGLQSSEHIIVIMILVAFSMLALLMFTLVSESYAHFIHQRLMRKWSVCTMNPPYMHWRTRGIYACFLSHYKMEAASDARYMHDMLRKMLQAPVFLDSSALNDLRNLITEGVHKSDTLVLLMTRGVLSRPWCLLELFETAKRGIPVVIVQMANNSLSLGEARYFVNHLETEMERINPTGLQFLHEKLGMDLSELKHAVHMALDANHGDPIIFGSHAGDNAMLATMKDVVERMAAATHRKVEWKGEAVQQQNEAKQTSRSIRRFGAKFSLSRLRRLSASFTKDGRTEEVHNEGSAIFICCAREDAASHARVLRSELQVKLGRACAIGGGARSARWIDESQMVVVLLTKQLLSNPIALFEAWQSIHQGLPVVTVAITGNGYDYQVASAVYLDLPSALDAARPGAADELQDFLPTGVSVAQVGEQLHATLTAIIALAWSPAASKNQLGALVDDIISRMPKRKLHAPRILRSSSGSKLRSSLVLSASISRIADASISSSCERVTSCSLAQVSQVSSS</sequence>
<reference evidence="8 9" key="1">
    <citation type="journal article" date="2024" name="Science">
        <title>Giant polyketide synthase enzymes in the biosynthesis of giant marine polyether toxins.</title>
        <authorList>
            <person name="Fallon T.R."/>
            <person name="Shende V.V."/>
            <person name="Wierzbicki I.H."/>
            <person name="Pendleton A.L."/>
            <person name="Watervoot N.F."/>
            <person name="Auber R.P."/>
            <person name="Gonzalez D.J."/>
            <person name="Wisecaver J.H."/>
            <person name="Moore B.S."/>
        </authorList>
    </citation>
    <scope>NUCLEOTIDE SEQUENCE [LARGE SCALE GENOMIC DNA]</scope>
    <source>
        <strain evidence="8 9">12B1</strain>
    </source>
</reference>
<dbReference type="SUPFAM" id="SSF53822">
    <property type="entry name" value="Periplasmic binding protein-like I"/>
    <property type="match status" value="1"/>
</dbReference>
<proteinExistence type="predicted"/>
<keyword evidence="6" id="KW-0732">Signal</keyword>
<dbReference type="InterPro" id="IPR011050">
    <property type="entry name" value="Pectin_lyase_fold/virulence"/>
</dbReference>
<feature type="transmembrane region" description="Helical" evidence="5">
    <location>
        <begin position="1842"/>
        <end position="1862"/>
    </location>
</feature>
<dbReference type="InterPro" id="IPR001828">
    <property type="entry name" value="ANF_lig-bd_rcpt"/>
</dbReference>